<reference evidence="10" key="1">
    <citation type="submission" date="2023-03" db="EMBL/GenBank/DDBJ databases">
        <title>Chromosome-level genomes of two armyworms, Mythimna separata and Mythimna loreyi, provide insights into the biosynthesis and reception of sex pheromones.</title>
        <authorList>
            <person name="Zhao H."/>
        </authorList>
    </citation>
    <scope>NUCLEOTIDE SEQUENCE</scope>
    <source>
        <strain evidence="10">BeijingLab</strain>
        <tissue evidence="10">Pupa</tissue>
    </source>
</reference>
<dbReference type="EMBL" id="JARGEI010000017">
    <property type="protein sequence ID" value="KAJ8716398.1"/>
    <property type="molecule type" value="Genomic_DNA"/>
</dbReference>
<dbReference type="PROSITE" id="PS00639">
    <property type="entry name" value="THIOL_PROTEASE_HIS"/>
    <property type="match status" value="1"/>
</dbReference>
<comment type="caution">
    <text evidence="10">The sequence shown here is derived from an EMBL/GenBank/DDBJ whole genome shotgun (WGS) entry which is preliminary data.</text>
</comment>
<dbReference type="InterPro" id="IPR025661">
    <property type="entry name" value="Pept_asp_AS"/>
</dbReference>
<gene>
    <name evidence="10" type="ORF">PYW07_003025</name>
</gene>
<dbReference type="PROSITE" id="PS00640">
    <property type="entry name" value="THIOL_PROTEASE_ASN"/>
    <property type="match status" value="1"/>
</dbReference>
<feature type="chain" id="PRO_5042082350" description="Cathepsin L" evidence="7">
    <location>
        <begin position="18"/>
        <end position="347"/>
    </location>
</feature>
<feature type="domain" description="Peptidase C1A papain C-terminal" evidence="8">
    <location>
        <begin position="131"/>
        <end position="346"/>
    </location>
</feature>
<protein>
    <recommendedName>
        <fullName evidence="12">Cathepsin L</fullName>
    </recommendedName>
</protein>
<proteinExistence type="inferred from homology"/>
<evidence type="ECO:0000256" key="7">
    <source>
        <dbReference type="SAM" id="SignalP"/>
    </source>
</evidence>
<evidence type="ECO:0000256" key="1">
    <source>
        <dbReference type="ARBA" id="ARBA00008455"/>
    </source>
</evidence>
<dbReference type="InterPro" id="IPR013128">
    <property type="entry name" value="Peptidase_C1A"/>
</dbReference>
<feature type="signal peptide" evidence="7">
    <location>
        <begin position="1"/>
        <end position="17"/>
    </location>
</feature>
<dbReference type="SUPFAM" id="SSF54001">
    <property type="entry name" value="Cysteine proteinases"/>
    <property type="match status" value="1"/>
</dbReference>
<dbReference type="PANTHER" id="PTHR12411">
    <property type="entry name" value="CYSTEINE PROTEASE FAMILY C1-RELATED"/>
    <property type="match status" value="1"/>
</dbReference>
<keyword evidence="6" id="KW-1015">Disulfide bond</keyword>
<evidence type="ECO:0000256" key="5">
    <source>
        <dbReference type="ARBA" id="ARBA00023145"/>
    </source>
</evidence>
<dbReference type="CDD" id="cd02248">
    <property type="entry name" value="Peptidase_C1A"/>
    <property type="match status" value="1"/>
</dbReference>
<keyword evidence="11" id="KW-1185">Reference proteome</keyword>
<dbReference type="PRINTS" id="PR00705">
    <property type="entry name" value="PAPAIN"/>
</dbReference>
<evidence type="ECO:0000256" key="4">
    <source>
        <dbReference type="ARBA" id="ARBA00022807"/>
    </source>
</evidence>
<keyword evidence="2" id="KW-0645">Protease</keyword>
<name>A0AAD7YIV0_MYTSE</name>
<dbReference type="SMART" id="SM00645">
    <property type="entry name" value="Pept_C1"/>
    <property type="match status" value="1"/>
</dbReference>
<dbReference type="InterPro" id="IPR039417">
    <property type="entry name" value="Peptidase_C1A_papain-like"/>
</dbReference>
<comment type="similarity">
    <text evidence="1">Belongs to the peptidase C1 family.</text>
</comment>
<dbReference type="InterPro" id="IPR000169">
    <property type="entry name" value="Pept_cys_AS"/>
</dbReference>
<keyword evidence="4" id="KW-0788">Thiol protease</keyword>
<dbReference type="AlphaFoldDB" id="A0AAD7YIV0"/>
<organism evidence="10 11">
    <name type="scientific">Mythimna separata</name>
    <name type="common">Oriental armyworm</name>
    <name type="synonym">Pseudaletia separata</name>
    <dbReference type="NCBI Taxonomy" id="271217"/>
    <lineage>
        <taxon>Eukaryota</taxon>
        <taxon>Metazoa</taxon>
        <taxon>Ecdysozoa</taxon>
        <taxon>Arthropoda</taxon>
        <taxon>Hexapoda</taxon>
        <taxon>Insecta</taxon>
        <taxon>Pterygota</taxon>
        <taxon>Neoptera</taxon>
        <taxon>Endopterygota</taxon>
        <taxon>Lepidoptera</taxon>
        <taxon>Glossata</taxon>
        <taxon>Ditrysia</taxon>
        <taxon>Noctuoidea</taxon>
        <taxon>Noctuidae</taxon>
        <taxon>Noctuinae</taxon>
        <taxon>Hadenini</taxon>
        <taxon>Mythimna</taxon>
    </lineage>
</organism>
<evidence type="ECO:0000259" key="8">
    <source>
        <dbReference type="SMART" id="SM00645"/>
    </source>
</evidence>
<dbReference type="GO" id="GO:0008234">
    <property type="term" value="F:cysteine-type peptidase activity"/>
    <property type="evidence" value="ECO:0007669"/>
    <property type="project" value="UniProtKB-KW"/>
</dbReference>
<dbReference type="InterPro" id="IPR025660">
    <property type="entry name" value="Pept_his_AS"/>
</dbReference>
<dbReference type="InterPro" id="IPR000668">
    <property type="entry name" value="Peptidase_C1A_C"/>
</dbReference>
<dbReference type="Pfam" id="PF00112">
    <property type="entry name" value="Peptidase_C1"/>
    <property type="match status" value="1"/>
</dbReference>
<dbReference type="Pfam" id="PF08246">
    <property type="entry name" value="Inhibitor_I29"/>
    <property type="match status" value="1"/>
</dbReference>
<evidence type="ECO:0000256" key="2">
    <source>
        <dbReference type="ARBA" id="ARBA00022670"/>
    </source>
</evidence>
<dbReference type="InterPro" id="IPR038765">
    <property type="entry name" value="Papain-like_cys_pep_sf"/>
</dbReference>
<evidence type="ECO:0000313" key="10">
    <source>
        <dbReference type="EMBL" id="KAJ8716398.1"/>
    </source>
</evidence>
<keyword evidence="3" id="KW-0378">Hydrolase</keyword>
<evidence type="ECO:0000256" key="3">
    <source>
        <dbReference type="ARBA" id="ARBA00022801"/>
    </source>
</evidence>
<keyword evidence="7" id="KW-0732">Signal</keyword>
<dbReference type="FunFam" id="3.90.70.10:FF:000006">
    <property type="entry name" value="Cathepsin S"/>
    <property type="match status" value="1"/>
</dbReference>
<dbReference type="PROSITE" id="PS00139">
    <property type="entry name" value="THIOL_PROTEASE_CYS"/>
    <property type="match status" value="1"/>
</dbReference>
<sequence>MKIIAVLLCVMAAGANALFDQRVQPIRWNVSLFDVVREEWNEFKLAHSKQYSSEVEEVFRMQVYVENKHRIALHNQLFAQGAVSYSLSPNKYADLLGQEFVQTMNGFNVSLIHNHTRRARSASDSPSVQAAPTQVDWRDKGAVTDVKDQGQCGSCWAFSSTGSLEGQHFRKTGRLVSLSEQNLVDCSKKYGNNGCHGGFMYGAFDYIKANGGIDTEQSYPYEAAEGQCRYHVINSGANDTGYATTPQGNEQKLMEAVASVGPVSVAIDASHDGFRFYSDGVYYNPNCTTNVDHGVLVVGYGTEAKGGDYWLVKNSWGRGWGKNGYIKMARNKNNHCGIASWGTYPLV</sequence>
<keyword evidence="5" id="KW-0865">Zymogen</keyword>
<dbReference type="SMART" id="SM00848">
    <property type="entry name" value="Inhibitor_I29"/>
    <property type="match status" value="1"/>
</dbReference>
<evidence type="ECO:0000256" key="6">
    <source>
        <dbReference type="ARBA" id="ARBA00023157"/>
    </source>
</evidence>
<dbReference type="InterPro" id="IPR013201">
    <property type="entry name" value="Prot_inhib_I29"/>
</dbReference>
<dbReference type="Proteomes" id="UP001231518">
    <property type="component" value="Chromosome 14"/>
</dbReference>
<evidence type="ECO:0000259" key="9">
    <source>
        <dbReference type="SMART" id="SM00848"/>
    </source>
</evidence>
<evidence type="ECO:0008006" key="12">
    <source>
        <dbReference type="Google" id="ProtNLM"/>
    </source>
</evidence>
<evidence type="ECO:0000313" key="11">
    <source>
        <dbReference type="Proteomes" id="UP001231518"/>
    </source>
</evidence>
<dbReference type="GO" id="GO:0006508">
    <property type="term" value="P:proteolysis"/>
    <property type="evidence" value="ECO:0007669"/>
    <property type="project" value="UniProtKB-KW"/>
</dbReference>
<dbReference type="Gene3D" id="3.90.70.10">
    <property type="entry name" value="Cysteine proteinases"/>
    <property type="match status" value="1"/>
</dbReference>
<accession>A0AAD7YIV0</accession>
<feature type="domain" description="Cathepsin propeptide inhibitor" evidence="9">
    <location>
        <begin position="40"/>
        <end position="100"/>
    </location>
</feature>